<dbReference type="RefSeq" id="WP_034557250.1">
    <property type="nucleotide sequence ID" value="NZ_FZML01000017.1"/>
</dbReference>
<evidence type="ECO:0000313" key="4">
    <source>
        <dbReference type="Proteomes" id="UP000029922"/>
    </source>
</evidence>
<dbReference type="PANTHER" id="PTHR11614">
    <property type="entry name" value="PHOSPHOLIPASE-RELATED"/>
    <property type="match status" value="1"/>
</dbReference>
<dbReference type="Pfam" id="PF12146">
    <property type="entry name" value="Hydrolase_4"/>
    <property type="match status" value="1"/>
</dbReference>
<dbReference type="InterPro" id="IPR029058">
    <property type="entry name" value="AB_hydrolase_fold"/>
</dbReference>
<protein>
    <submittedName>
        <fullName evidence="3">Alpha/beta fold hydrolase</fullName>
    </submittedName>
    <submittedName>
        <fullName evidence="2">Alpha/beta hydrolase fold protein</fullName>
    </submittedName>
</protein>
<reference evidence="2 5" key="2">
    <citation type="submission" date="2018-06" db="EMBL/GenBank/DDBJ databases">
        <authorList>
            <consortium name="Pathogen Informatics"/>
            <person name="Doyle S."/>
        </authorList>
    </citation>
    <scope>NUCLEOTIDE SEQUENCE [LARGE SCALE GENOMIC DNA]</scope>
    <source>
        <strain evidence="2 5">NCTC12714</strain>
    </source>
</reference>
<keyword evidence="2" id="KW-0378">Hydrolase</keyword>
<dbReference type="Proteomes" id="UP000255139">
    <property type="component" value="Unassembled WGS sequence"/>
</dbReference>
<evidence type="ECO:0000313" key="5">
    <source>
        <dbReference type="Proteomes" id="UP000255139"/>
    </source>
</evidence>
<dbReference type="Gene3D" id="3.40.50.1820">
    <property type="entry name" value="alpha/beta hydrolase"/>
    <property type="match status" value="1"/>
</dbReference>
<dbReference type="InterPro" id="IPR051044">
    <property type="entry name" value="MAG_DAG_Lipase"/>
</dbReference>
<feature type="domain" description="Serine aminopeptidase S33" evidence="1">
    <location>
        <begin position="31"/>
        <end position="309"/>
    </location>
</feature>
<evidence type="ECO:0000259" key="1">
    <source>
        <dbReference type="Pfam" id="PF12146"/>
    </source>
</evidence>
<dbReference type="InterPro" id="IPR022742">
    <property type="entry name" value="Hydrolase_4"/>
</dbReference>
<dbReference type="AlphaFoldDB" id="A0A099TX06"/>
<dbReference type="STRING" id="216.LS73_02950"/>
<evidence type="ECO:0000313" key="3">
    <source>
        <dbReference type="EMBL" id="TLD99022.1"/>
    </source>
</evidence>
<dbReference type="EMBL" id="UGJE01000002">
    <property type="protein sequence ID" value="STQ85411.1"/>
    <property type="molecule type" value="Genomic_DNA"/>
</dbReference>
<name>A0A099TX06_9HELI</name>
<keyword evidence="5" id="KW-1185">Reference proteome</keyword>
<dbReference type="OrthoDB" id="9806902at2"/>
<dbReference type="GO" id="GO:0016787">
    <property type="term" value="F:hydrolase activity"/>
    <property type="evidence" value="ECO:0007669"/>
    <property type="project" value="UniProtKB-KW"/>
</dbReference>
<sequence>MDKQVKITRNIALDSDFGSIFWDLYQPLQQSSHIIHIAHGMVEHKGRYEWVGAFLAERGFIVAISDHRGHGESISKQPKDFHSDNEIYWGEMGKDGINQAVKDLYILNQELHSRFYNAKITLLGHSMGSIIARLYLFKYSKTIDALILSGTPAPNPLINVAILLTKKLQSLNLQDRGSKLLNKLSFGGFNAKLLKKIHVKDHQNTGFEWLCSDSSVVQSYITDSKCSFIFSLQSFLNLFIALRDIYTITQHADDISQKMPILFVSGDMDPCGNFGEGVEKAKNILSMQGYNNITLKLFKHARHEILNEINKHEILEDILAWLHLIYAE</sequence>
<reference evidence="3 4" key="1">
    <citation type="journal article" date="2014" name="Genome Announc.">
        <title>Draft genome sequences of eight enterohepatic helicobacter species isolated from both laboratory and wild rodents.</title>
        <authorList>
            <person name="Sheh A."/>
            <person name="Shen Z."/>
            <person name="Fox J.G."/>
        </authorList>
    </citation>
    <scope>NUCLEOTIDE SEQUENCE [LARGE SCALE GENOMIC DNA]</scope>
    <source>
        <strain evidence="3 4">ST1</strain>
    </source>
</reference>
<dbReference type="Proteomes" id="UP000029922">
    <property type="component" value="Unassembled WGS sequence"/>
</dbReference>
<dbReference type="SUPFAM" id="SSF53474">
    <property type="entry name" value="alpha/beta-Hydrolases"/>
    <property type="match status" value="1"/>
</dbReference>
<evidence type="ECO:0000313" key="2">
    <source>
        <dbReference type="EMBL" id="STQ85411.1"/>
    </source>
</evidence>
<organism evidence="2 5">
    <name type="scientific">Helicobacter muridarum</name>
    <dbReference type="NCBI Taxonomy" id="216"/>
    <lineage>
        <taxon>Bacteria</taxon>
        <taxon>Pseudomonadati</taxon>
        <taxon>Campylobacterota</taxon>
        <taxon>Epsilonproteobacteria</taxon>
        <taxon>Campylobacterales</taxon>
        <taxon>Helicobacteraceae</taxon>
        <taxon>Helicobacter</taxon>
    </lineage>
</organism>
<accession>A0A099TX06</accession>
<proteinExistence type="predicted"/>
<gene>
    <name evidence="3" type="ORF">LS73_007930</name>
    <name evidence="2" type="ORF">NCTC12714_00196</name>
</gene>
<dbReference type="EMBL" id="JRPD02000021">
    <property type="protein sequence ID" value="TLD99022.1"/>
    <property type="molecule type" value="Genomic_DNA"/>
</dbReference>